<dbReference type="EMBL" id="JRYR02000001">
    <property type="protein sequence ID" value="OHX68296.1"/>
    <property type="molecule type" value="Genomic_DNA"/>
</dbReference>
<accession>A0A1S1Z4T2</accession>
<organism evidence="1 2">
    <name type="scientific">Flammeovirga pacifica</name>
    <dbReference type="NCBI Taxonomy" id="915059"/>
    <lineage>
        <taxon>Bacteria</taxon>
        <taxon>Pseudomonadati</taxon>
        <taxon>Bacteroidota</taxon>
        <taxon>Cytophagia</taxon>
        <taxon>Cytophagales</taxon>
        <taxon>Flammeovirgaceae</taxon>
        <taxon>Flammeovirga</taxon>
    </lineage>
</organism>
<reference evidence="1 2" key="1">
    <citation type="journal article" date="2012" name="Int. J. Syst. Evol. Microbiol.">
        <title>Flammeovirga pacifica sp. nov., isolated from deep-sea sediment.</title>
        <authorList>
            <person name="Xu H."/>
            <person name="Fu Y."/>
            <person name="Yang N."/>
            <person name="Ding Z."/>
            <person name="Lai Q."/>
            <person name="Zeng R."/>
        </authorList>
    </citation>
    <scope>NUCLEOTIDE SEQUENCE [LARGE SCALE GENOMIC DNA]</scope>
    <source>
        <strain evidence="2">DSM 24597 / LMG 26175 / WPAGA1</strain>
    </source>
</reference>
<dbReference type="AlphaFoldDB" id="A0A1S1Z4T2"/>
<name>A0A1S1Z4T2_FLAPC</name>
<dbReference type="Proteomes" id="UP000179797">
    <property type="component" value="Unassembled WGS sequence"/>
</dbReference>
<gene>
    <name evidence="1" type="ORF">NH26_19065</name>
</gene>
<evidence type="ECO:0000313" key="2">
    <source>
        <dbReference type="Proteomes" id="UP000179797"/>
    </source>
</evidence>
<keyword evidence="2" id="KW-1185">Reference proteome</keyword>
<sequence>MNTEIPILLEWQHQLGSHISNNTLSFDNNLCEGKIEGFALNESIQILRFDFKTKDTLEFSGLDFKEDDYIPVFFEEPFNQTALELDFISPNTSGAHQDLDISTSEPQIKHEMLSAYQQYQSNNRIIEVPDDYDPIKQLIINSKREKNN</sequence>
<evidence type="ECO:0000313" key="1">
    <source>
        <dbReference type="EMBL" id="OHX68296.1"/>
    </source>
</evidence>
<proteinExistence type="predicted"/>
<protein>
    <submittedName>
        <fullName evidence="1">Uncharacterized protein</fullName>
    </submittedName>
</protein>
<comment type="caution">
    <text evidence="1">The sequence shown here is derived from an EMBL/GenBank/DDBJ whole genome shotgun (WGS) entry which is preliminary data.</text>
</comment>
<dbReference type="STRING" id="915059.NH26_19065"/>
<dbReference type="RefSeq" id="WP_044227003.1">
    <property type="nucleotide sequence ID" value="NZ_JRYR02000001.1"/>
</dbReference>